<dbReference type="PROSITE" id="PS50526">
    <property type="entry name" value="RDRP_SSRNA_NEG_NONSEG"/>
    <property type="match status" value="1"/>
</dbReference>
<comment type="catalytic activity">
    <reaction evidence="18">
        <text>a 5'-end (5'-triphosphoguanosine)-adenylyl-adenylyl-cytidylyl-adenosine in mRNA + S-adenosyl-L-methionine = a 5'-end (5'-triphosphoguanosine)-(2'-O-methyladenylyl)-adenylyl-cytidylyl-adenosine in mRNA + S-adenosyl-L-homocysteine + H(+)</text>
        <dbReference type="Rhea" id="RHEA:65380"/>
        <dbReference type="Rhea" id="RHEA-COMP:16797"/>
        <dbReference type="Rhea" id="RHEA-COMP:16801"/>
        <dbReference type="ChEBI" id="CHEBI:15378"/>
        <dbReference type="ChEBI" id="CHEBI:57856"/>
        <dbReference type="ChEBI" id="CHEBI:59789"/>
        <dbReference type="ChEBI" id="CHEBI:156482"/>
        <dbReference type="ChEBI" id="CHEBI:156484"/>
    </reaction>
</comment>
<evidence type="ECO:0000313" key="23">
    <source>
        <dbReference type="Proteomes" id="UP000276326"/>
    </source>
</evidence>
<keyword evidence="10" id="KW-0946">Virion</keyword>
<keyword evidence="11" id="KW-0693">Viral RNA replication</keyword>
<dbReference type="GO" id="GO:0044423">
    <property type="term" value="C:virion component"/>
    <property type="evidence" value="ECO:0007669"/>
    <property type="project" value="UniProtKB-KW"/>
</dbReference>
<keyword evidence="9" id="KW-0067">ATP-binding</keyword>
<dbReference type="GO" id="GO:0004482">
    <property type="term" value="F:mRNA 5'-cap (guanine-N7-)-methyltransferase activity"/>
    <property type="evidence" value="ECO:0007669"/>
    <property type="project" value="InterPro"/>
</dbReference>
<sequence>MAYREEEHGQKGQPRAVVDLIFDRKFNVALRESHGARFLEGLNSGTLTPDDALVHKLALHYTDDRPGQSGGFRANVNLFPRLYLDLCDDSPAGRFVKSKVWSLVERVTNLQLAWLTHNWEYPVDPCLQRRTSKVLSVASRTSLINRLAAELSTLTPVIDRSGRRTPRISQAEQTEDYITRLTRTNTAKILTLKLRVVWSDHACAILYNGAWYYFAKPYLLLIHNKISDILSVLVYAALTPYETYRWNLYAITAEFIHSWAECAWELNQDFFRVSKLLEAVGIGLTLQETEGESNEQFLQTVMRSTRPAIGLTLRSFRFYRVLSRASIEVRHELMCLSKVMGHPFCDIEAGAADLHSKVTAEKELDPVFIRESVQRAKEDFVKHYYRRHGKWPLCKLHPGLPQRVTAMILRNRNPFDPAVIRQYGAIALEHYDLIELLPIKEFDWVENFLPHIKDRTISALRSSVIQHYIRKSASCVRWQDTRLLLFYMLNPREMTDHVHYLKDYMAGRWEMLQDYLIIRIVPKEKEHKREARGFGCKTALDRARTIIQEHNTAGILAKYSSEHVMTLDELALAKKLLAFRHMCRAYHGYRMIIVSVDASAWNNAFRAEALHPMMEETLDALHGVSVWSKTQTAYEQSFIYMPDIDKVYSWDGQAGGIEGLNQYTWVYAYIHQMKVCMREQPYPYYILCKGDDLRLAVLVAPELLEESSIDVIKQVLLESVSRIGKKFGHTIKIEDSYASESYFAFSKDAYVQGVEQSQAMRKIQKCYGANNAFLNILDDYVSSAMSNAHSASRVAPSPVTTYMVGAWWAYYAITEAPQYKSLSDHQLAAYLLVPNMLGGFPIIYLHNMFVRAESDLLPPYLDLCRFTRDYDPQLHEYLMRAWCHKIVEPEKCLAGLMVDIYSLPIARPRTAPSVLRREMTTFLSSYTKNEDLQRLFKATARGVGKSMLRTFATANVYNAKLMGALYSCTPEQITEELVRKFETGKSIYLALLRYRGYRRAIATMKRVSYADTLLHRFRCELLSPGVKHPPSVLPDDALDRCSGEVCDQLRAELWGKPVIGVTQPSPQHQVFGGWIERVEPTPYNLRFHFELWHTHPSGELPHLFSIGASTPFIGAETGRGLAKPKAELVTPSVFTDKIRVILEVYQWSKVAGIEGEVGNLHLMCEQLLLDYTGREVQEFIPYAGETRYHKTVQHHVRANSYRASIVPNTLLNIYTTMRGNIYAHQYFKTSIEHYRVNYLQVFCHMVSLTALPWWCGDGQKLTPRVWAVSTRCEWCLQPLFETPVIVQDESLPTSDLTGILRLSPHDLDNIRDELDSLEIPEMYAPPEEVDANILELSKQGLCEYLTTNMWSQKIAVQLATTQHHMSSRGADNAAAWLGTTIGSPVSIQEVRIIGAESLIRSIAPLVRYYILTAFPYRLDDRCLAAMMTAPAEQLPWHGFLEILGHAFLTYEVQRVIRELAPTTDAVTVDTTRGLTHQFGHFCFHFAPQQPQHIRLIVLSYQQEVRITRSVQLRIDSLRWEVLDHTVGAALREARIVGNRELIIKLTESLLALAIMDEEEFKAQIPAVGEHNIQASLFPPITDVTEFLAPDMFHRAECDHPSMNEPIVAEYTEFYNPSDFVQLVVRRYNIGWVTMQVFIHRIYEDGTIYETTHAAALFQAHDPRIELIHLDPVTCLNHIKSAADSEPMVETPLLQGAATPRFSRRVANSLYARLPTGRVAGAHIPLPLEPGTPQLLPEVNPIFVPTSCLRTSGVGNQSMSKIIWLFQVLHIHMIPDESLVLCLGDGFGGLTSVVTAMTRRSTIVFNTLPLNPGTTPLPLDCYPLAQAYANTIDTADMEVGIYDLTSPMLVDVYSERYKSVDLVLCDAETPTLTGGRYDAARTAIIRNVISLFVRCGKPGSLLILKVYGHEWTLWSSSLHALTQMADPVDLVHSMCSYQDGEMYIVAHLVAPTEGWSVPAGEYPSLVATRRITRFFTRLAARCQEDRDREGLLTIERKHSAAHSAIVAQVPCWGWSKVSEVLKVDVPLALRKPAPIPKRWAKDTLSFLDAVQQPIEEEVRTGPRGQQAYTYDTMTHAVLLIDRLCVIQALKWAIESTALRGVPLHHAPGVFVVVEYLYTLPRKYGLRRITEQNFTTTTHIQRVECNLYGSWRQAVRWGISILTHNLCLWQHDQYRV</sequence>
<dbReference type="Pfam" id="PF14318">
    <property type="entry name" value="Mononeg_mRNAcap"/>
    <property type="match status" value="1"/>
</dbReference>
<comment type="catalytic activity">
    <reaction evidence="19">
        <text>a 5'-end (5'-triphosphoguanosine)-adenylyl-adenylyl-cytidylyl-adenosine in mRNA + 2 S-adenosyl-L-methionine = a 5'-end (N(7)-methyl 5'-triphosphoguanosine)-(2'-O-methyladenylyl)-adenylyl-cytidylyl-adenosine in mRNA + 2 S-adenosyl-L-homocysteine + H(+)</text>
        <dbReference type="Rhea" id="RHEA:65376"/>
        <dbReference type="Rhea" id="RHEA-COMP:16797"/>
        <dbReference type="Rhea" id="RHEA-COMP:16798"/>
        <dbReference type="ChEBI" id="CHEBI:15378"/>
        <dbReference type="ChEBI" id="CHEBI:57856"/>
        <dbReference type="ChEBI" id="CHEBI:59789"/>
        <dbReference type="ChEBI" id="CHEBI:156483"/>
        <dbReference type="ChEBI" id="CHEBI:156484"/>
        <dbReference type="EC" id="2.1.1.375"/>
    </reaction>
</comment>
<evidence type="ECO:0000256" key="19">
    <source>
        <dbReference type="ARBA" id="ARBA00047370"/>
    </source>
</evidence>
<evidence type="ECO:0000256" key="17">
    <source>
        <dbReference type="ARBA" id="ARBA00031012"/>
    </source>
</evidence>
<evidence type="ECO:0000256" key="6">
    <source>
        <dbReference type="ARBA" id="ARBA00022691"/>
    </source>
</evidence>
<keyword evidence="12" id="KW-0506">mRNA capping</keyword>
<keyword evidence="6" id="KW-0949">S-adenosyl-L-methionine</keyword>
<evidence type="ECO:0000256" key="15">
    <source>
        <dbReference type="ARBA" id="ARBA00024499"/>
    </source>
</evidence>
<evidence type="ECO:0000256" key="1">
    <source>
        <dbReference type="ARBA" id="ARBA00004328"/>
    </source>
</evidence>
<proteinExistence type="predicted"/>
<protein>
    <recommendedName>
        <fullName evidence="2">RNA-directed RNA polymerase</fullName>
        <ecNumber evidence="2">2.7.7.48</ecNumber>
    </recommendedName>
    <alternativeName>
        <fullName evidence="17">Replicase</fullName>
    </alternativeName>
    <alternativeName>
        <fullName evidence="16">Transcriptase</fullName>
    </alternativeName>
</protein>
<dbReference type="InterPro" id="IPR026890">
    <property type="entry name" value="Mononeg_mRNAcap"/>
</dbReference>
<evidence type="ECO:0000256" key="8">
    <source>
        <dbReference type="ARBA" id="ARBA00022741"/>
    </source>
</evidence>
<evidence type="ECO:0000256" key="10">
    <source>
        <dbReference type="ARBA" id="ARBA00022844"/>
    </source>
</evidence>
<keyword evidence="8" id="KW-0547">Nucleotide-binding</keyword>
<keyword evidence="7" id="KW-0548">Nucleotidyltransferase</keyword>
<evidence type="ECO:0000256" key="4">
    <source>
        <dbReference type="ARBA" id="ARBA00022664"/>
    </source>
</evidence>
<evidence type="ECO:0000256" key="3">
    <source>
        <dbReference type="ARBA" id="ARBA00022484"/>
    </source>
</evidence>
<reference evidence="22 23" key="1">
    <citation type="journal article" date="2015" name="Elife">
        <title>Unprecedented genomic diversity of RNA viruses in arthropods reveals the ancestry of negative-sense RNA viruses.</title>
        <authorList>
            <person name="Li C.X."/>
            <person name="Shi M."/>
            <person name="Tian J.H."/>
            <person name="Lin X.D."/>
            <person name="Kang Y.J."/>
            <person name="Chen L.J."/>
            <person name="Qin X.C."/>
            <person name="Xu J."/>
            <person name="Holmes E.C."/>
            <person name="Zhang Y.Z."/>
        </authorList>
    </citation>
    <scope>NUCLEOTIDE SEQUENCE [LARGE SCALE GENOMIC DNA]</scope>
    <source>
        <strain evidence="22 23">BFJSC-3</strain>
    </source>
</reference>
<comment type="catalytic activity">
    <reaction evidence="14">
        <text>a 5'-end triphospho-adenylyl-adenylyl-cytidylyl-adenosine in mRNA + GDP + H(+) = a 5'-end (5'-triphosphoguanosine)-adenylyl-adenylyl-cytidylyl-adenosine in mRNA + diphosphate</text>
        <dbReference type="Rhea" id="RHEA:65436"/>
        <dbReference type="Rhea" id="RHEA-COMP:16797"/>
        <dbReference type="Rhea" id="RHEA-COMP:16799"/>
        <dbReference type="ChEBI" id="CHEBI:15378"/>
        <dbReference type="ChEBI" id="CHEBI:33019"/>
        <dbReference type="ChEBI" id="CHEBI:58189"/>
        <dbReference type="ChEBI" id="CHEBI:156484"/>
        <dbReference type="ChEBI" id="CHEBI:156503"/>
        <dbReference type="EC" id="2.7.7.88"/>
    </reaction>
</comment>
<dbReference type="Pfam" id="PF00946">
    <property type="entry name" value="Mononeg_RNA_pol"/>
    <property type="match status" value="1"/>
</dbReference>
<evidence type="ECO:0000256" key="7">
    <source>
        <dbReference type="ARBA" id="ARBA00022695"/>
    </source>
</evidence>
<comment type="subcellular location">
    <subcellularLocation>
        <location evidence="1">Virion</location>
    </subcellularLocation>
</comment>
<dbReference type="GO" id="GO:0005524">
    <property type="term" value="F:ATP binding"/>
    <property type="evidence" value="ECO:0007669"/>
    <property type="project" value="UniProtKB-KW"/>
</dbReference>
<comment type="catalytic activity">
    <reaction evidence="15">
        <text>a 5'-end (5'-triphosphoguanosine)-(2'-O-methyladenylyl)-adenylyl-cytidylyl-adenosine in mRNA + S-adenosyl-L-methionine = a 5'-end (N(7)-methyl 5'-triphosphoguanosine)-(2'-O-methyladenylyl)-adenylyl-cytidylyl-adenosine in mRNA + S-adenosyl-L-homocysteine</text>
        <dbReference type="Rhea" id="RHEA:65440"/>
        <dbReference type="Rhea" id="RHEA-COMP:16798"/>
        <dbReference type="Rhea" id="RHEA-COMP:16801"/>
        <dbReference type="ChEBI" id="CHEBI:57856"/>
        <dbReference type="ChEBI" id="CHEBI:59789"/>
        <dbReference type="ChEBI" id="CHEBI:156482"/>
        <dbReference type="ChEBI" id="CHEBI:156483"/>
    </reaction>
</comment>
<dbReference type="InterPro" id="IPR014023">
    <property type="entry name" value="Mononeg_RNA_pol_cat"/>
</dbReference>
<evidence type="ECO:0000313" key="22">
    <source>
        <dbReference type="EMBL" id="AJG39073.1"/>
    </source>
</evidence>
<evidence type="ECO:0000256" key="12">
    <source>
        <dbReference type="ARBA" id="ARBA00023042"/>
    </source>
</evidence>
<dbReference type="Proteomes" id="UP000276326">
    <property type="component" value="Genome"/>
</dbReference>
<evidence type="ECO:0000256" key="14">
    <source>
        <dbReference type="ARBA" id="ARBA00024494"/>
    </source>
</evidence>
<comment type="catalytic activity">
    <reaction evidence="20">
        <text>GTP + H2O = GDP + phosphate + H(+)</text>
        <dbReference type="Rhea" id="RHEA:19669"/>
        <dbReference type="ChEBI" id="CHEBI:15377"/>
        <dbReference type="ChEBI" id="CHEBI:15378"/>
        <dbReference type="ChEBI" id="CHEBI:37565"/>
        <dbReference type="ChEBI" id="CHEBI:43474"/>
        <dbReference type="ChEBI" id="CHEBI:58189"/>
    </reaction>
</comment>
<evidence type="ECO:0000256" key="5">
    <source>
        <dbReference type="ARBA" id="ARBA00022679"/>
    </source>
</evidence>
<dbReference type="EMBL" id="KM817609">
    <property type="protein sequence ID" value="AJG39073.1"/>
    <property type="molecule type" value="Viral_cRNA"/>
</dbReference>
<name>A0A0B5KX99_9VIRU</name>
<evidence type="ECO:0000256" key="2">
    <source>
        <dbReference type="ARBA" id="ARBA00012494"/>
    </source>
</evidence>
<gene>
    <name evidence="22" type="primary">L</name>
</gene>
<dbReference type="KEGG" id="vg:40526469"/>
<dbReference type="EC" id="2.7.7.48" evidence="2"/>
<accession>A0A0B5KX99</accession>
<evidence type="ECO:0000256" key="18">
    <source>
        <dbReference type="ARBA" id="ARBA00047332"/>
    </source>
</evidence>
<evidence type="ECO:0000256" key="9">
    <source>
        <dbReference type="ARBA" id="ARBA00022840"/>
    </source>
</evidence>
<dbReference type="RefSeq" id="YP_009666255.1">
    <property type="nucleotide sequence ID" value="NC_043471.1"/>
</dbReference>
<evidence type="ECO:0000256" key="20">
    <source>
        <dbReference type="ARBA" id="ARBA00048548"/>
    </source>
</evidence>
<keyword evidence="13" id="KW-0511">Multifunctional enzyme</keyword>
<organism evidence="22 23">
    <name type="scientific">Wuhan Louse Fly Virus 7</name>
    <dbReference type="NCBI Taxonomy" id="1608121"/>
    <lineage>
        <taxon>Viruses</taxon>
        <taxon>Riboviria</taxon>
        <taxon>Orthornavirae</taxon>
        <taxon>Negarnaviricota</taxon>
        <taxon>Haploviricotina</taxon>
        <taxon>Monjiviricetes</taxon>
        <taxon>Jingchuvirales</taxon>
        <taxon>Chuviridae</taxon>
        <taxon>Boscovirus</taxon>
        <taxon>Boscovirus hippoboscidae</taxon>
    </lineage>
</organism>
<dbReference type="Pfam" id="PF14314">
    <property type="entry name" value="Methyltrans_Mon_2nd"/>
    <property type="match status" value="1"/>
</dbReference>
<dbReference type="GeneID" id="40526469"/>
<evidence type="ECO:0000256" key="16">
    <source>
        <dbReference type="ARBA" id="ARBA00030436"/>
    </source>
</evidence>
<keyword evidence="4" id="KW-0507">mRNA processing</keyword>
<evidence type="ECO:0000256" key="11">
    <source>
        <dbReference type="ARBA" id="ARBA00022953"/>
    </source>
</evidence>
<keyword evidence="3" id="KW-0696">RNA-directed RNA polymerase</keyword>
<evidence type="ECO:0000256" key="13">
    <source>
        <dbReference type="ARBA" id="ARBA00023268"/>
    </source>
</evidence>
<evidence type="ECO:0000259" key="21">
    <source>
        <dbReference type="PROSITE" id="PS50526"/>
    </source>
</evidence>
<feature type="domain" description="RdRp catalytic" evidence="21">
    <location>
        <begin position="590"/>
        <end position="753"/>
    </location>
</feature>
<dbReference type="InterPro" id="IPR039530">
    <property type="entry name" value="L_methyltransferase_rhabdo"/>
</dbReference>
<keyword evidence="5" id="KW-0808">Transferase</keyword>
<dbReference type="GO" id="GO:0003968">
    <property type="term" value="F:RNA-directed RNA polymerase activity"/>
    <property type="evidence" value="ECO:0007669"/>
    <property type="project" value="UniProtKB-KW"/>
</dbReference>
<keyword evidence="23" id="KW-1185">Reference proteome</keyword>